<keyword evidence="10" id="KW-1185">Reference proteome</keyword>
<evidence type="ECO:0000313" key="10">
    <source>
        <dbReference type="Proteomes" id="UP000218542"/>
    </source>
</evidence>
<name>A0A286TTI6_9BACT</name>
<evidence type="ECO:0000256" key="5">
    <source>
        <dbReference type="ARBA" id="ARBA00023004"/>
    </source>
</evidence>
<proteinExistence type="predicted"/>
<dbReference type="GO" id="GO:0046872">
    <property type="term" value="F:metal ion binding"/>
    <property type="evidence" value="ECO:0007669"/>
    <property type="project" value="UniProtKB-KW"/>
</dbReference>
<dbReference type="SFLD" id="SFLDS00029">
    <property type="entry name" value="Radical_SAM"/>
    <property type="match status" value="1"/>
</dbReference>
<dbReference type="Pfam" id="PF04055">
    <property type="entry name" value="Radical_SAM"/>
    <property type="match status" value="1"/>
</dbReference>
<accession>A0A286TTI6</accession>
<gene>
    <name evidence="9" type="ORF">SCALIN_C01_0131</name>
</gene>
<keyword evidence="2" id="KW-0004">4Fe-4S</keyword>
<evidence type="ECO:0000256" key="2">
    <source>
        <dbReference type="ARBA" id="ARBA00022485"/>
    </source>
</evidence>
<reference evidence="10" key="1">
    <citation type="journal article" date="2017" name="Environ. Microbiol. Rep.">
        <title>Genetic Diversity of Marine Anaerobic Ammonium-Oxidizing Bacteria as Revealed by Genomic and Proteomic Analyses of 'Candidatus Scalindua japonica'.</title>
        <authorList>
            <person name="Oshiki M."/>
            <person name="Mizuto K."/>
            <person name="Kimura Z."/>
            <person name="Kindaichi T."/>
            <person name="Satoh H."/>
            <person name="Okabe S."/>
        </authorList>
    </citation>
    <scope>NUCLEOTIDE SEQUENCE [LARGE SCALE GENOMIC DNA]</scope>
    <source>
        <strain evidence="10">husup-a2</strain>
    </source>
</reference>
<dbReference type="Proteomes" id="UP000218542">
    <property type="component" value="Unassembled WGS sequence"/>
</dbReference>
<feature type="domain" description="Radical SAM core" evidence="7">
    <location>
        <begin position="32"/>
        <end position="164"/>
    </location>
</feature>
<feature type="domain" description="4Fe4S-binding SPASM" evidence="8">
    <location>
        <begin position="276"/>
        <end position="337"/>
    </location>
</feature>
<dbReference type="GO" id="GO:0003824">
    <property type="term" value="F:catalytic activity"/>
    <property type="evidence" value="ECO:0007669"/>
    <property type="project" value="InterPro"/>
</dbReference>
<evidence type="ECO:0000256" key="4">
    <source>
        <dbReference type="ARBA" id="ARBA00022723"/>
    </source>
</evidence>
<sequence>MDVRTDNQGLNGQEFKKQSIVLESRPTRAWISFAGKCNLKCAHCPRASYNESDLSSNDMSLELFEKLKILFPLLEKCKIGGNNLGEQLLAEHWERFSDCIGKYPFERYLVTNGLLLDSEKITQLVRNGWSIDFSTEGATKETYRSIRGGNFDKFIAVIQECCNQKKSHGSTNAKVRIGFTAFYDNISELLLLIRTGADLGVDEILVSHLIPTKECQRNQSLVYHKGLSNSIFNEARTLAQELGISLKLPPPFPIRKMKGENGSMEETTSQWANKLCHHPWTSISVDENGVVMPCCVFDTPMGNLQEEGFEEIWNNRRYQRLRKTVNSNPTGKCRNCPLRGREYTGMNCNDDLALLSVIGIADHIDTGYFLRLKVREVFGQTGWGKKMLHKIKSINKRFTF</sequence>
<dbReference type="SUPFAM" id="SSF102114">
    <property type="entry name" value="Radical SAM enzymes"/>
    <property type="match status" value="1"/>
</dbReference>
<evidence type="ECO:0000259" key="8">
    <source>
        <dbReference type="Pfam" id="PF13186"/>
    </source>
</evidence>
<keyword evidence="4" id="KW-0479">Metal-binding</keyword>
<evidence type="ECO:0000256" key="1">
    <source>
        <dbReference type="ARBA" id="ARBA00001966"/>
    </source>
</evidence>
<dbReference type="SFLD" id="SFLDG01067">
    <property type="entry name" value="SPASM/twitch_domain_containing"/>
    <property type="match status" value="1"/>
</dbReference>
<dbReference type="OrthoDB" id="7021155at2"/>
<keyword evidence="6" id="KW-0411">Iron-sulfur</keyword>
<protein>
    <submittedName>
        <fullName evidence="9">Fe-S oxidoreductase</fullName>
    </submittedName>
</protein>
<dbReference type="InterPro" id="IPR013785">
    <property type="entry name" value="Aldolase_TIM"/>
</dbReference>
<dbReference type="AlphaFoldDB" id="A0A286TTI6"/>
<dbReference type="PANTHER" id="PTHR11228:SF7">
    <property type="entry name" value="PQQA PEPTIDE CYCLASE"/>
    <property type="match status" value="1"/>
</dbReference>
<evidence type="ECO:0000259" key="7">
    <source>
        <dbReference type="Pfam" id="PF04055"/>
    </source>
</evidence>
<dbReference type="PANTHER" id="PTHR11228">
    <property type="entry name" value="RADICAL SAM DOMAIN PROTEIN"/>
    <property type="match status" value="1"/>
</dbReference>
<evidence type="ECO:0000313" key="9">
    <source>
        <dbReference type="EMBL" id="GAX59200.1"/>
    </source>
</evidence>
<evidence type="ECO:0000256" key="3">
    <source>
        <dbReference type="ARBA" id="ARBA00022691"/>
    </source>
</evidence>
<organism evidence="9 10">
    <name type="scientific">Candidatus Scalindua japonica</name>
    <dbReference type="NCBI Taxonomy" id="1284222"/>
    <lineage>
        <taxon>Bacteria</taxon>
        <taxon>Pseudomonadati</taxon>
        <taxon>Planctomycetota</taxon>
        <taxon>Candidatus Brocadiia</taxon>
        <taxon>Candidatus Brocadiales</taxon>
        <taxon>Candidatus Scalinduaceae</taxon>
        <taxon>Candidatus Scalindua</taxon>
    </lineage>
</organism>
<keyword evidence="5" id="KW-0408">Iron</keyword>
<dbReference type="EMBL" id="BAOS01000001">
    <property type="protein sequence ID" value="GAX59200.1"/>
    <property type="molecule type" value="Genomic_DNA"/>
</dbReference>
<evidence type="ECO:0000256" key="6">
    <source>
        <dbReference type="ARBA" id="ARBA00023014"/>
    </source>
</evidence>
<dbReference type="GO" id="GO:0051536">
    <property type="term" value="F:iron-sulfur cluster binding"/>
    <property type="evidence" value="ECO:0007669"/>
    <property type="project" value="UniProtKB-KW"/>
</dbReference>
<dbReference type="InterPro" id="IPR034391">
    <property type="entry name" value="AdoMet-like_SPASM_containing"/>
</dbReference>
<dbReference type="InterPro" id="IPR007197">
    <property type="entry name" value="rSAM"/>
</dbReference>
<dbReference type="Gene3D" id="3.20.20.70">
    <property type="entry name" value="Aldolase class I"/>
    <property type="match status" value="1"/>
</dbReference>
<keyword evidence="3" id="KW-0949">S-adenosyl-L-methionine</keyword>
<dbReference type="InterPro" id="IPR023885">
    <property type="entry name" value="4Fe4S-binding_SPASM_dom"/>
</dbReference>
<comment type="caution">
    <text evidence="9">The sequence shown here is derived from an EMBL/GenBank/DDBJ whole genome shotgun (WGS) entry which is preliminary data.</text>
</comment>
<dbReference type="CDD" id="cd21109">
    <property type="entry name" value="SPASM"/>
    <property type="match status" value="1"/>
</dbReference>
<comment type="cofactor">
    <cofactor evidence="1">
        <name>[4Fe-4S] cluster</name>
        <dbReference type="ChEBI" id="CHEBI:49883"/>
    </cofactor>
</comment>
<dbReference type="Pfam" id="PF13186">
    <property type="entry name" value="SPASM"/>
    <property type="match status" value="1"/>
</dbReference>
<dbReference type="RefSeq" id="WP_096892338.1">
    <property type="nucleotide sequence ID" value="NZ_BAOS01000001.1"/>
</dbReference>
<dbReference type="SFLD" id="SFLDG01387">
    <property type="entry name" value="BtrN-like_SPASM_domain_contain"/>
    <property type="match status" value="1"/>
</dbReference>
<dbReference type="InterPro" id="IPR050377">
    <property type="entry name" value="Radical_SAM_PqqE_MftC-like"/>
</dbReference>
<dbReference type="InterPro" id="IPR058240">
    <property type="entry name" value="rSAM_sf"/>
</dbReference>